<protein>
    <recommendedName>
        <fullName evidence="5">CS domain-containing protein</fullName>
    </recommendedName>
</protein>
<accession>A0A8J2X1F5</accession>
<evidence type="ECO:0000256" key="2">
    <source>
        <dbReference type="ARBA" id="ARBA00023043"/>
    </source>
</evidence>
<dbReference type="InterPro" id="IPR002110">
    <property type="entry name" value="Ankyrin_rpt"/>
</dbReference>
<dbReference type="InterPro" id="IPR008978">
    <property type="entry name" value="HSP20-like_chaperone"/>
</dbReference>
<comment type="caution">
    <text evidence="6">The sequence shown here is derived from an EMBL/GenBank/DDBJ whole genome shotgun (WGS) entry which is preliminary data.</text>
</comment>
<dbReference type="InterPro" id="IPR036770">
    <property type="entry name" value="Ankyrin_rpt-contain_sf"/>
</dbReference>
<dbReference type="PANTHER" id="PTHR24126">
    <property type="entry name" value="ANKYRIN REPEAT, PH AND SEC7 DOMAIN CONTAINING PROTEIN SECG-RELATED"/>
    <property type="match status" value="1"/>
</dbReference>
<keyword evidence="7" id="KW-1185">Reference proteome</keyword>
<name>A0A8J2X1F5_9STRA</name>
<proteinExistence type="predicted"/>
<dbReference type="PROSITE" id="PS50088">
    <property type="entry name" value="ANK_REPEAT"/>
    <property type="match status" value="1"/>
</dbReference>
<evidence type="ECO:0000256" key="3">
    <source>
        <dbReference type="PROSITE-ProRule" id="PRU00023"/>
    </source>
</evidence>
<feature type="domain" description="CS" evidence="5">
    <location>
        <begin position="170"/>
        <end position="258"/>
    </location>
</feature>
<dbReference type="SUPFAM" id="SSF48403">
    <property type="entry name" value="Ankyrin repeat"/>
    <property type="match status" value="1"/>
</dbReference>
<dbReference type="CDD" id="cd06463">
    <property type="entry name" value="p23_like"/>
    <property type="match status" value="1"/>
</dbReference>
<dbReference type="PANTHER" id="PTHR24126:SF14">
    <property type="entry name" value="ANK_REP_REGION DOMAIN-CONTAINING PROTEIN"/>
    <property type="match status" value="1"/>
</dbReference>
<sequence>MTDAIARKHAHDVAELISCYAAPLVRRAAQQAPHGRGRRSRLRRAIDACRFFDDTRASRLDDPRAEVCLRDAREALEALCEALRTTEPWDALGRRVLRAAAQDLDVLEDKAWRTIAVNALTTVVNEVAPLPPVPVEDDLDELVVEEVPVEPPPPPKLEPAKPSPKPPKPEPVASYNWEDSSKHVTLAADLTKDANLTSAEFTSTSFRVVAKSCEGARELCMTSLWAAINSSESRASVNGGKLVVTLRKKEEGAWPRLTKGATTPEPSADEDPLMRRAVEADARTLRKRRAMNEVLGTEACAAAEAIYKMLRARAPFAKIASALSKAPDNVCECRLQSHGTLLHTACDERRSDVVKVLLGTSDVDARNARLFTPLHLCAGALASLPRPSPKDAETAALCVNLLIKHGANPNLLDDAGRAPLHLACLQTGTLKIVEALIEGGADPTQQTTDGWLAVDAAHTVGALTDELRRLLTKAVTLKAPEGHAFVDDVDD</sequence>
<dbReference type="EMBL" id="CAKKNE010000005">
    <property type="protein sequence ID" value="CAH0376269.1"/>
    <property type="molecule type" value="Genomic_DNA"/>
</dbReference>
<organism evidence="6 7">
    <name type="scientific">Pelagomonas calceolata</name>
    <dbReference type="NCBI Taxonomy" id="35677"/>
    <lineage>
        <taxon>Eukaryota</taxon>
        <taxon>Sar</taxon>
        <taxon>Stramenopiles</taxon>
        <taxon>Ochrophyta</taxon>
        <taxon>Pelagophyceae</taxon>
        <taxon>Pelagomonadales</taxon>
        <taxon>Pelagomonadaceae</taxon>
        <taxon>Pelagomonas</taxon>
    </lineage>
</organism>
<evidence type="ECO:0000259" key="5">
    <source>
        <dbReference type="PROSITE" id="PS51203"/>
    </source>
</evidence>
<evidence type="ECO:0000256" key="1">
    <source>
        <dbReference type="ARBA" id="ARBA00022737"/>
    </source>
</evidence>
<keyword evidence="1" id="KW-0677">Repeat</keyword>
<keyword evidence="2 3" id="KW-0040">ANK repeat</keyword>
<evidence type="ECO:0000313" key="6">
    <source>
        <dbReference type="EMBL" id="CAH0376269.1"/>
    </source>
</evidence>
<dbReference type="Pfam" id="PF13857">
    <property type="entry name" value="Ank_5"/>
    <property type="match status" value="1"/>
</dbReference>
<dbReference type="PROSITE" id="PS50297">
    <property type="entry name" value="ANK_REP_REGION"/>
    <property type="match status" value="1"/>
</dbReference>
<gene>
    <name evidence="6" type="ORF">PECAL_5P08360</name>
</gene>
<dbReference type="Gene3D" id="2.60.40.790">
    <property type="match status" value="1"/>
</dbReference>
<evidence type="ECO:0000313" key="7">
    <source>
        <dbReference type="Proteomes" id="UP000789595"/>
    </source>
</evidence>
<dbReference type="Pfam" id="PF00023">
    <property type="entry name" value="Ank"/>
    <property type="match status" value="1"/>
</dbReference>
<dbReference type="OrthoDB" id="660555at2759"/>
<dbReference type="SUPFAM" id="SSF49764">
    <property type="entry name" value="HSP20-like chaperones"/>
    <property type="match status" value="1"/>
</dbReference>
<feature type="repeat" description="ANK" evidence="3">
    <location>
        <begin position="415"/>
        <end position="448"/>
    </location>
</feature>
<feature type="region of interest" description="Disordered" evidence="4">
    <location>
        <begin position="147"/>
        <end position="175"/>
    </location>
</feature>
<dbReference type="Gene3D" id="1.25.40.20">
    <property type="entry name" value="Ankyrin repeat-containing domain"/>
    <property type="match status" value="2"/>
</dbReference>
<evidence type="ECO:0000256" key="4">
    <source>
        <dbReference type="SAM" id="MobiDB-lite"/>
    </source>
</evidence>
<feature type="compositionally biased region" description="Pro residues" evidence="4">
    <location>
        <begin position="149"/>
        <end position="170"/>
    </location>
</feature>
<dbReference type="InterPro" id="IPR007052">
    <property type="entry name" value="CS_dom"/>
</dbReference>
<dbReference type="SMART" id="SM00248">
    <property type="entry name" value="ANK"/>
    <property type="match status" value="3"/>
</dbReference>
<reference evidence="6" key="1">
    <citation type="submission" date="2021-11" db="EMBL/GenBank/DDBJ databases">
        <authorList>
            <consortium name="Genoscope - CEA"/>
            <person name="William W."/>
        </authorList>
    </citation>
    <scope>NUCLEOTIDE SEQUENCE</scope>
</reference>
<dbReference type="PROSITE" id="PS51203">
    <property type="entry name" value="CS"/>
    <property type="match status" value="1"/>
</dbReference>
<dbReference type="Proteomes" id="UP000789595">
    <property type="component" value="Unassembled WGS sequence"/>
</dbReference>
<dbReference type="Pfam" id="PF04969">
    <property type="entry name" value="CS"/>
    <property type="match status" value="1"/>
</dbReference>
<dbReference type="AlphaFoldDB" id="A0A8J2X1F5"/>